<keyword evidence="11" id="KW-1185">Reference proteome</keyword>
<dbReference type="SUPFAM" id="SSF81321">
    <property type="entry name" value="Family A G protein-coupled receptor-like"/>
    <property type="match status" value="1"/>
</dbReference>
<proteinExistence type="predicted"/>
<dbReference type="Gene3D" id="1.20.1070.10">
    <property type="entry name" value="Rhodopsin 7-helix transmembrane proteins"/>
    <property type="match status" value="1"/>
</dbReference>
<dbReference type="PANTHER" id="PTHR24243:SF208">
    <property type="entry name" value="PYROKININ-1 RECEPTOR"/>
    <property type="match status" value="1"/>
</dbReference>
<dbReference type="PANTHER" id="PTHR24243">
    <property type="entry name" value="G-PROTEIN COUPLED RECEPTOR"/>
    <property type="match status" value="1"/>
</dbReference>
<evidence type="ECO:0000256" key="8">
    <source>
        <dbReference type="SAM" id="Phobius"/>
    </source>
</evidence>
<reference evidence="10" key="2">
    <citation type="submission" date="2023-04" db="EMBL/GenBank/DDBJ databases">
        <authorList>
            <person name="Bu L."/>
            <person name="Lu L."/>
            <person name="Laidemitt M.R."/>
            <person name="Zhang S.M."/>
            <person name="Mutuku M."/>
            <person name="Mkoji G."/>
            <person name="Steinauer M."/>
            <person name="Loker E.S."/>
        </authorList>
    </citation>
    <scope>NUCLEOTIDE SEQUENCE</scope>
    <source>
        <strain evidence="10">KasaAsao</strain>
        <tissue evidence="10">Whole Snail</tissue>
    </source>
</reference>
<evidence type="ECO:0000256" key="5">
    <source>
        <dbReference type="ARBA" id="ARBA00023136"/>
    </source>
</evidence>
<dbReference type="EMBL" id="JASAOG010000154">
    <property type="protein sequence ID" value="KAK0047206.1"/>
    <property type="molecule type" value="Genomic_DNA"/>
</dbReference>
<dbReference type="InterPro" id="IPR017452">
    <property type="entry name" value="GPCR_Rhodpsn_7TM"/>
</dbReference>
<feature type="transmembrane region" description="Helical" evidence="8">
    <location>
        <begin position="261"/>
        <end position="283"/>
    </location>
</feature>
<protein>
    <submittedName>
        <fullName evidence="10">Thyrotropin-releasing hormone receptor</fullName>
    </submittedName>
</protein>
<feature type="domain" description="G-protein coupled receptors family 1 profile" evidence="9">
    <location>
        <begin position="47"/>
        <end position="319"/>
    </location>
</feature>
<feature type="transmembrane region" description="Helical" evidence="8">
    <location>
        <begin position="151"/>
        <end position="172"/>
    </location>
</feature>
<dbReference type="Pfam" id="PF00001">
    <property type="entry name" value="7tm_1"/>
    <property type="match status" value="1"/>
</dbReference>
<keyword evidence="6 10" id="KW-0675">Receptor</keyword>
<feature type="transmembrane region" description="Helical" evidence="8">
    <location>
        <begin position="303"/>
        <end position="322"/>
    </location>
</feature>
<feature type="transmembrane region" description="Helical" evidence="8">
    <location>
        <begin position="214"/>
        <end position="235"/>
    </location>
</feature>
<evidence type="ECO:0000256" key="7">
    <source>
        <dbReference type="ARBA" id="ARBA00023224"/>
    </source>
</evidence>
<feature type="transmembrane region" description="Helical" evidence="8">
    <location>
        <begin position="104"/>
        <end position="130"/>
    </location>
</feature>
<evidence type="ECO:0000256" key="4">
    <source>
        <dbReference type="ARBA" id="ARBA00023040"/>
    </source>
</evidence>
<evidence type="ECO:0000256" key="6">
    <source>
        <dbReference type="ARBA" id="ARBA00023170"/>
    </source>
</evidence>
<keyword evidence="3 8" id="KW-1133">Transmembrane helix</keyword>
<organism evidence="10 11">
    <name type="scientific">Biomphalaria pfeifferi</name>
    <name type="common">Bloodfluke planorb</name>
    <name type="synonym">Freshwater snail</name>
    <dbReference type="NCBI Taxonomy" id="112525"/>
    <lineage>
        <taxon>Eukaryota</taxon>
        <taxon>Metazoa</taxon>
        <taxon>Spiralia</taxon>
        <taxon>Lophotrochozoa</taxon>
        <taxon>Mollusca</taxon>
        <taxon>Gastropoda</taxon>
        <taxon>Heterobranchia</taxon>
        <taxon>Euthyneura</taxon>
        <taxon>Panpulmonata</taxon>
        <taxon>Hygrophila</taxon>
        <taxon>Lymnaeoidea</taxon>
        <taxon>Planorbidae</taxon>
        <taxon>Biomphalaria</taxon>
    </lineage>
</organism>
<gene>
    <name evidence="10" type="ORF">Bpfe_023337</name>
</gene>
<dbReference type="Proteomes" id="UP001233172">
    <property type="component" value="Unassembled WGS sequence"/>
</dbReference>
<evidence type="ECO:0000313" key="10">
    <source>
        <dbReference type="EMBL" id="KAK0047206.1"/>
    </source>
</evidence>
<feature type="transmembrane region" description="Helical" evidence="8">
    <location>
        <begin position="30"/>
        <end position="54"/>
    </location>
</feature>
<keyword evidence="4" id="KW-0297">G-protein coupled receptor</keyword>
<evidence type="ECO:0000256" key="1">
    <source>
        <dbReference type="ARBA" id="ARBA00004141"/>
    </source>
</evidence>
<accession>A0AAD8B397</accession>
<keyword evidence="5 8" id="KW-0472">Membrane</keyword>
<keyword evidence="7" id="KW-0807">Transducer</keyword>
<dbReference type="InterPro" id="IPR000276">
    <property type="entry name" value="GPCR_Rhodpsn"/>
</dbReference>
<dbReference type="PROSITE" id="PS50262">
    <property type="entry name" value="G_PROTEIN_RECEP_F1_2"/>
    <property type="match status" value="1"/>
</dbReference>
<reference evidence="10" key="1">
    <citation type="journal article" date="2023" name="PLoS Negl. Trop. Dis.">
        <title>A genome sequence for Biomphalaria pfeifferi, the major vector snail for the human-infecting parasite Schistosoma mansoni.</title>
        <authorList>
            <person name="Bu L."/>
            <person name="Lu L."/>
            <person name="Laidemitt M.R."/>
            <person name="Zhang S.M."/>
            <person name="Mutuku M."/>
            <person name="Mkoji G."/>
            <person name="Steinauer M."/>
            <person name="Loker E.S."/>
        </authorList>
    </citation>
    <scope>NUCLEOTIDE SEQUENCE</scope>
    <source>
        <strain evidence="10">KasaAsao</strain>
    </source>
</reference>
<comment type="caution">
    <text evidence="10">The sequence shown here is derived from an EMBL/GenBank/DDBJ whole genome shotgun (WGS) entry which is preliminary data.</text>
</comment>
<dbReference type="AlphaFoldDB" id="A0AAD8B397"/>
<evidence type="ECO:0000259" key="9">
    <source>
        <dbReference type="PROSITE" id="PS50262"/>
    </source>
</evidence>
<dbReference type="PRINTS" id="PR00237">
    <property type="entry name" value="GPCRRHODOPSN"/>
</dbReference>
<dbReference type="CDD" id="cd00637">
    <property type="entry name" value="7tm_classA_rhodopsin-like"/>
    <property type="match status" value="1"/>
</dbReference>
<evidence type="ECO:0000256" key="2">
    <source>
        <dbReference type="ARBA" id="ARBA00022692"/>
    </source>
</evidence>
<evidence type="ECO:0000256" key="3">
    <source>
        <dbReference type="ARBA" id="ARBA00022989"/>
    </source>
</evidence>
<name>A0AAD8B397_BIOPF</name>
<evidence type="ECO:0000313" key="11">
    <source>
        <dbReference type="Proteomes" id="UP001233172"/>
    </source>
</evidence>
<keyword evidence="2 8" id="KW-0812">Transmembrane</keyword>
<dbReference type="GO" id="GO:0016020">
    <property type="term" value="C:membrane"/>
    <property type="evidence" value="ECO:0007669"/>
    <property type="project" value="UniProtKB-SubCell"/>
</dbReference>
<dbReference type="GO" id="GO:0004930">
    <property type="term" value="F:G protein-coupled receptor activity"/>
    <property type="evidence" value="ECO:0007669"/>
    <property type="project" value="UniProtKB-KW"/>
</dbReference>
<comment type="subcellular location">
    <subcellularLocation>
        <location evidence="1">Membrane</location>
        <topology evidence="1">Multi-pass membrane protein</topology>
    </subcellularLocation>
</comment>
<sequence>MAQGYFNSSPPLTTKSQQELEDFLINILDGAIFCFLHHLLCVSGALASILNIIILSKHGLHQTSSFLLLSMSVSDLICSIVQPIRKLDCIVAQFDPLLAKNTNFYIGANFFSLPDFFFAISTLHTAVIAVERLIAVCFPLKMLWIFTTYRVKCLVLFIYIYVVVMMMPTLFLGEILWTVDPKTNNTIAEFMFSQFYKSNFHHMNEFMYFALPKLLATFPLALITVCSIIIGYKIVVRRKTTLTQMSSIVSKEVKERKVVKMLLTVCVVNAGMFLPIDIINMFFLYSRILHRLSDGVYFSLRSFYIILGQIKATVNFVIYITMSSKFALTLRQICCCSKKKVFRSADL</sequence>